<dbReference type="GO" id="GO:0008295">
    <property type="term" value="P:spermidine biosynthetic process"/>
    <property type="evidence" value="ECO:0007669"/>
    <property type="project" value="UniProtKB-UniRule"/>
</dbReference>
<accession>A0A3S9J7L2</accession>
<dbReference type="OrthoDB" id="9793120at2"/>
<keyword evidence="5" id="KW-0963">Cytoplasm</keyword>
<dbReference type="GO" id="GO:0004766">
    <property type="term" value="F:spermidine synthase activity"/>
    <property type="evidence" value="ECO:0007669"/>
    <property type="project" value="UniProtKB-UniRule"/>
</dbReference>
<feature type="transmembrane region" description="Helical" evidence="5">
    <location>
        <begin position="217"/>
        <end position="236"/>
    </location>
</feature>
<dbReference type="KEGG" id="aade:C3B56_00273"/>
<evidence type="ECO:0000256" key="4">
    <source>
        <dbReference type="ARBA" id="ARBA00023115"/>
    </source>
</evidence>
<dbReference type="GO" id="GO:0005829">
    <property type="term" value="C:cytosol"/>
    <property type="evidence" value="ECO:0007669"/>
    <property type="project" value="TreeGrafter"/>
</dbReference>
<dbReference type="SUPFAM" id="SSF53335">
    <property type="entry name" value="S-adenosyl-L-methionine-dependent methyltransferases"/>
    <property type="match status" value="1"/>
</dbReference>
<dbReference type="NCBIfam" id="NF002010">
    <property type="entry name" value="PRK00811.1"/>
    <property type="match status" value="1"/>
</dbReference>
<dbReference type="AlphaFoldDB" id="A0A3S9J7L2"/>
<dbReference type="UniPathway" id="UPA00248">
    <property type="reaction ID" value="UER00314"/>
</dbReference>
<dbReference type="InterPro" id="IPR037163">
    <property type="entry name" value="Spermidine_synt_N_sf"/>
</dbReference>
<keyword evidence="5" id="KW-1133">Transmembrane helix</keyword>
<dbReference type="Proteomes" id="UP000274458">
    <property type="component" value="Chromosome"/>
</dbReference>
<protein>
    <recommendedName>
        <fullName evidence="5">Polyamine aminopropyltransferase</fullName>
    </recommendedName>
    <alternativeName>
        <fullName evidence="5">Putrescine aminopropyltransferase</fullName>
        <shortName evidence="5">PAPT</shortName>
    </alternativeName>
    <alternativeName>
        <fullName evidence="5">Spermidine synthase</fullName>
        <shortName evidence="5">SPDS</shortName>
        <shortName evidence="5">SPDSY</shortName>
        <ecNumber evidence="5">2.5.1.16</ecNumber>
    </alternativeName>
</protein>
<dbReference type="InterPro" id="IPR029063">
    <property type="entry name" value="SAM-dependent_MTases_sf"/>
</dbReference>
<dbReference type="InterPro" id="IPR001045">
    <property type="entry name" value="Spermi_synthase"/>
</dbReference>
<organism evidence="10 11">
    <name type="scientific">Candidatus Annandia adelgestsuga</name>
    <dbReference type="NCBI Taxonomy" id="1302411"/>
    <lineage>
        <taxon>Bacteria</taxon>
        <taxon>Pseudomonadati</taxon>
        <taxon>Pseudomonadota</taxon>
        <taxon>Gammaproteobacteria</taxon>
        <taxon>Enterobacterales</taxon>
        <taxon>Enterobacteriaceae</taxon>
        <taxon>Candidatus Annandia</taxon>
    </lineage>
</organism>
<dbReference type="PANTHER" id="PTHR11558:SF11">
    <property type="entry name" value="SPERMIDINE SYNTHASE"/>
    <property type="match status" value="1"/>
</dbReference>
<name>A0A3S9J7L2_9ENTR</name>
<comment type="function">
    <text evidence="5">Catalyzes the irreversible transfer of a propylamine group from the amino donor S-adenosylmethioninamine (decarboxy-AdoMet) to putrescine (1,4-diaminobutane) to yield spermidine.</text>
</comment>
<sequence length="285" mass="34135">MKQRKIWHENKYKNCGQYLTIDKEIYKGYTKYQDLFFFKNNFFGNVFSLNNIINTTEYDEFIYNEIISHIPMISHGHAKNILILGGGNGGILREILKYKKVKKITMIELDIKIIKYCKLYLPNISLNSFENPKLKLKIYNNFNFIKNNKKKFDIIISDFNNYIIQELNFIFLEFYINCKKYLNKNGIIIIKNGVLPIDNNLIIKNFLDIKKIFKKTIIFKSFIPSYYGGIMTFLYATNNLKKNNNNYYKIYKRFLKNKLLCKYYNPLVHINSFILPKYISNIYNL</sequence>
<dbReference type="RefSeq" id="WP_157977627.1">
    <property type="nucleotide sequence ID" value="NZ_CP026513.1"/>
</dbReference>
<comment type="subcellular location">
    <subcellularLocation>
        <location evidence="5">Cell membrane</location>
        <topology evidence="5">Single-pass membrane protein</topology>
    </subcellularLocation>
</comment>
<evidence type="ECO:0000256" key="7">
    <source>
        <dbReference type="RuleBase" id="RU003836"/>
    </source>
</evidence>
<reference evidence="10 11" key="1">
    <citation type="journal article" date="2018" name="Genome Biol. Evol.">
        <title>Partnering With a Pest: Genomes of Hemlock Woolly Adelgid Symbionts Reveal Atypical Nutritional Provisioning Patterns in Dual-Obligate Bacteria.</title>
        <authorList>
            <person name="Weglarz K.M."/>
            <person name="Havill N.P."/>
            <person name="Burke G.R."/>
            <person name="von Dohlen C.D."/>
        </authorList>
    </citation>
    <scope>NUCLEOTIDE SEQUENCE [LARGE SCALE GENOMIC DNA]</scope>
    <source>
        <strain evidence="10">ENA</strain>
    </source>
</reference>
<dbReference type="PROSITE" id="PS51006">
    <property type="entry name" value="PABS_2"/>
    <property type="match status" value="1"/>
</dbReference>
<dbReference type="NCBIfam" id="TIGR00417">
    <property type="entry name" value="speE"/>
    <property type="match status" value="1"/>
</dbReference>
<feature type="binding site" evidence="5">
    <location>
        <position position="108"/>
    </location>
    <ligand>
        <name>S-methyl-5'-thioadenosine</name>
        <dbReference type="ChEBI" id="CHEBI:17509"/>
    </ligand>
</feature>
<dbReference type="InterPro" id="IPR030374">
    <property type="entry name" value="PABS"/>
</dbReference>
<dbReference type="Pfam" id="PF17284">
    <property type="entry name" value="Spermine_synt_N"/>
    <property type="match status" value="1"/>
</dbReference>
<dbReference type="InterPro" id="IPR030373">
    <property type="entry name" value="PABS_CS"/>
</dbReference>
<keyword evidence="4 5" id="KW-0620">Polyamine biosynthesis</keyword>
<dbReference type="PANTHER" id="PTHR11558">
    <property type="entry name" value="SPERMIDINE/SPERMINE SYNTHASE"/>
    <property type="match status" value="1"/>
</dbReference>
<evidence type="ECO:0000256" key="1">
    <source>
        <dbReference type="ARBA" id="ARBA00007867"/>
    </source>
</evidence>
<keyword evidence="2 5" id="KW-0808">Transferase</keyword>
<keyword evidence="11" id="KW-1185">Reference proteome</keyword>
<evidence type="ECO:0000256" key="5">
    <source>
        <dbReference type="HAMAP-Rule" id="MF_00198"/>
    </source>
</evidence>
<comment type="subunit">
    <text evidence="5">Homodimer or homotetramer.</text>
</comment>
<keyword evidence="5" id="KW-0812">Transmembrane</keyword>
<dbReference type="InterPro" id="IPR035246">
    <property type="entry name" value="Spermidine_synt_N"/>
</dbReference>
<feature type="binding site" evidence="5">
    <location>
        <position position="33"/>
    </location>
    <ligand>
        <name>S-methyl-5'-thioadenosine</name>
        <dbReference type="ChEBI" id="CHEBI:17509"/>
    </ligand>
</feature>
<comment type="catalytic activity">
    <reaction evidence="5 8">
        <text>S-adenosyl 3-(methylsulfanyl)propylamine + putrescine = S-methyl-5'-thioadenosine + spermidine + H(+)</text>
        <dbReference type="Rhea" id="RHEA:12721"/>
        <dbReference type="ChEBI" id="CHEBI:15378"/>
        <dbReference type="ChEBI" id="CHEBI:17509"/>
        <dbReference type="ChEBI" id="CHEBI:57443"/>
        <dbReference type="ChEBI" id="CHEBI:57834"/>
        <dbReference type="ChEBI" id="CHEBI:326268"/>
        <dbReference type="EC" id="2.5.1.16"/>
    </reaction>
</comment>
<comment type="caution">
    <text evidence="5">Lacks conserved residue(s) required for the propagation of feature annotation.</text>
</comment>
<evidence type="ECO:0000256" key="6">
    <source>
        <dbReference type="PROSITE-ProRule" id="PRU00354"/>
    </source>
</evidence>
<proteinExistence type="inferred from homology"/>
<gene>
    <name evidence="5 10" type="primary">speE</name>
    <name evidence="10" type="ORF">C3B56_00273</name>
</gene>
<evidence type="ECO:0000313" key="10">
    <source>
        <dbReference type="EMBL" id="AZP36361.1"/>
    </source>
</evidence>
<evidence type="ECO:0000256" key="2">
    <source>
        <dbReference type="ARBA" id="ARBA00022679"/>
    </source>
</evidence>
<feature type="active site" description="Proton acceptor" evidence="5 6">
    <location>
        <position position="158"/>
    </location>
</feature>
<evidence type="ECO:0000256" key="8">
    <source>
        <dbReference type="RuleBase" id="RU003837"/>
    </source>
</evidence>
<comment type="pathway">
    <text evidence="5">Amine and polyamine biosynthesis; spermidine biosynthesis; spermidine from putrescine: step 1/1.</text>
</comment>
<dbReference type="EC" id="2.5.1.16" evidence="5"/>
<keyword evidence="5" id="KW-0472">Membrane</keyword>
<evidence type="ECO:0000313" key="11">
    <source>
        <dbReference type="Proteomes" id="UP000274458"/>
    </source>
</evidence>
<keyword evidence="3 5" id="KW-0745">Spermidine biosynthesis</keyword>
<dbReference type="GO" id="GO:0005886">
    <property type="term" value="C:plasma membrane"/>
    <property type="evidence" value="ECO:0007669"/>
    <property type="project" value="UniProtKB-SubCell"/>
</dbReference>
<dbReference type="HAMAP" id="MF_00198">
    <property type="entry name" value="Spermidine_synth"/>
    <property type="match status" value="1"/>
</dbReference>
<evidence type="ECO:0000259" key="9">
    <source>
        <dbReference type="PROSITE" id="PS51006"/>
    </source>
</evidence>
<feature type="binding site" evidence="5">
    <location>
        <position position="88"/>
    </location>
    <ligand>
        <name>spermidine</name>
        <dbReference type="ChEBI" id="CHEBI:57834"/>
    </ligand>
</feature>
<dbReference type="Gene3D" id="2.30.140.10">
    <property type="entry name" value="Spermidine synthase, tetramerisation domain"/>
    <property type="match status" value="1"/>
</dbReference>
<evidence type="ECO:0000256" key="3">
    <source>
        <dbReference type="ARBA" id="ARBA00023066"/>
    </source>
</evidence>
<feature type="domain" description="PABS" evidence="9">
    <location>
        <begin position="5"/>
        <end position="238"/>
    </location>
</feature>
<dbReference type="Pfam" id="PF01564">
    <property type="entry name" value="Spermine_synth"/>
    <property type="match status" value="1"/>
</dbReference>
<dbReference type="EMBL" id="CP026513">
    <property type="protein sequence ID" value="AZP36361.1"/>
    <property type="molecule type" value="Genomic_DNA"/>
</dbReference>
<dbReference type="Gene3D" id="3.40.50.150">
    <property type="entry name" value="Vaccinia Virus protein VP39"/>
    <property type="match status" value="1"/>
</dbReference>
<comment type="similarity">
    <text evidence="1 5 7">Belongs to the spermidine/spermine synthase family.</text>
</comment>
<dbReference type="PROSITE" id="PS01330">
    <property type="entry name" value="PABS_1"/>
    <property type="match status" value="1"/>
</dbReference>